<dbReference type="KEGG" id="ise:JBKA6_0469"/>
<keyword evidence="2" id="KW-1185">Reference proteome</keyword>
<dbReference type="Gene3D" id="3.40.50.720">
    <property type="entry name" value="NAD(P)-binding Rossmann-like Domain"/>
    <property type="match status" value="1"/>
</dbReference>
<gene>
    <name evidence="1" type="ORF">JBKA6_0469</name>
</gene>
<reference evidence="1 2" key="1">
    <citation type="submission" date="2014-03" db="EMBL/GenBank/DDBJ databases">
        <title>complete genome sequence of Flavobacteriaceae bacterium JBKA-6.</title>
        <authorList>
            <person name="Takano T."/>
            <person name="Nakamura Y."/>
            <person name="Takuma S."/>
            <person name="Yasuike M."/>
            <person name="Matsuyama T."/>
            <person name="Sakai T."/>
            <person name="Fujiwara A."/>
            <person name="Kimoto K."/>
            <person name="Fukuda Y."/>
            <person name="Kondo H."/>
            <person name="Hirono I."/>
            <person name="Nakayasu C."/>
        </authorList>
    </citation>
    <scope>NUCLEOTIDE SEQUENCE [LARGE SCALE GENOMIC DNA]</scope>
    <source>
        <strain evidence="1 2">JBKA-6</strain>
    </source>
</reference>
<name>A0A1J1DXA3_9FLAO</name>
<dbReference type="AlphaFoldDB" id="A0A1J1DXA3"/>
<evidence type="ECO:0000313" key="2">
    <source>
        <dbReference type="Proteomes" id="UP000243197"/>
    </source>
</evidence>
<dbReference type="InterPro" id="IPR035985">
    <property type="entry name" value="Ubiquitin-activating_enz"/>
</dbReference>
<organism evidence="1 2">
    <name type="scientific">Ichthyobacterium seriolicida</name>
    <dbReference type="NCBI Taxonomy" id="242600"/>
    <lineage>
        <taxon>Bacteria</taxon>
        <taxon>Pseudomonadati</taxon>
        <taxon>Bacteroidota</taxon>
        <taxon>Flavobacteriia</taxon>
        <taxon>Flavobacteriales</taxon>
        <taxon>Ichthyobacteriaceae</taxon>
        <taxon>Ichthyobacterium</taxon>
    </lineage>
</organism>
<dbReference type="Proteomes" id="UP000243197">
    <property type="component" value="Chromosome"/>
</dbReference>
<dbReference type="EMBL" id="AP014564">
    <property type="protein sequence ID" value="BAV94482.1"/>
    <property type="molecule type" value="Genomic_DNA"/>
</dbReference>
<protein>
    <submittedName>
        <fullName evidence="1">Bacteriocin biosynthesis cyclodehydratase domain protein</fullName>
    </submittedName>
</protein>
<dbReference type="GO" id="GO:0008641">
    <property type="term" value="F:ubiquitin-like modifier activating enzyme activity"/>
    <property type="evidence" value="ECO:0007669"/>
    <property type="project" value="InterPro"/>
</dbReference>
<accession>A0A1J1DXA3</accession>
<proteinExistence type="predicted"/>
<evidence type="ECO:0000313" key="1">
    <source>
        <dbReference type="EMBL" id="BAV94482.1"/>
    </source>
</evidence>
<dbReference type="SUPFAM" id="SSF69572">
    <property type="entry name" value="Activating enzymes of the ubiquitin-like proteins"/>
    <property type="match status" value="1"/>
</dbReference>
<sequence>MSNNSSSIKIEFDDDILLDIFKFYISEPLTKRKINKMFIIFPKEKVLLFFSKLKDFSVILYNSNEELLKGQAYEINDTSTQKLIKDKKIGIICFSNDSVVTNYYKTYIKGNISTLKVNNETRETSLKKFVEKKDIILIDGTRIIMNACLLVSELLFKLRIPWILYQGVVSEKGRVGPLFFGKDTGCFSCFEKRIKSVDTFFSEKKNYYDWINDNVSKKGIYPDYIENFLLSVLMAETVKFLLNNPLLETYGNLVSFDINDYSKTISRLHKVPFCNICSENNTIRLAPWLE</sequence>